<accession>A0A7M7J299</accession>
<dbReference type="PROSITE" id="PS50192">
    <property type="entry name" value="T_SNARE"/>
    <property type="match status" value="1"/>
</dbReference>
<dbReference type="Proteomes" id="UP000594260">
    <property type="component" value="Unplaced"/>
</dbReference>
<sequence>MSTGDGWVRQLNSAEAECEWIAERLRTRDGHQKGSRAYIRNNQDVSRGTNHITDTIQELTELLNQQSITGKITEREANRRQALLHRLESRFGDLQQKAKINTQEHFLRKDLFGGYGFDGELATWKEARCSGGGDSAVYFATQESFQAQKNNIQESAQDAGLEQLSSIMSRTKTMAQNFTTEINLCNEILDDVAEQMDTANERLLRNTERTQQLDVRSGTCGLWVVVTLLFIAIVVVALIQT</sequence>
<dbReference type="OMA" id="CEWIAER"/>
<dbReference type="FunCoup" id="A0A7M7J299">
    <property type="interactions" value="655"/>
</dbReference>
<feature type="domain" description="T-SNARE coiled-coil homology" evidence="2">
    <location>
        <begin position="151"/>
        <end position="213"/>
    </location>
</feature>
<dbReference type="InterPro" id="IPR000727">
    <property type="entry name" value="T_SNARE_dom"/>
</dbReference>
<keyword evidence="1" id="KW-0472">Membrane</keyword>
<dbReference type="InParanoid" id="A0A7M7J299"/>
<keyword evidence="1" id="KW-1133">Transmembrane helix</keyword>
<keyword evidence="1" id="KW-0812">Transmembrane</keyword>
<keyword evidence="4" id="KW-1185">Reference proteome</keyword>
<proteinExistence type="predicted"/>
<dbReference type="Gene3D" id="1.20.5.110">
    <property type="match status" value="1"/>
</dbReference>
<dbReference type="KEGG" id="vde:111243841"/>
<dbReference type="EnsemblMetazoa" id="XM_022790035">
    <property type="protein sequence ID" value="XP_022645770"/>
    <property type="gene ID" value="LOC111243841"/>
</dbReference>
<dbReference type="AlphaFoldDB" id="A0A7M7J299"/>
<dbReference type="OrthoDB" id="6498034at2759"/>
<evidence type="ECO:0000256" key="1">
    <source>
        <dbReference type="SAM" id="Phobius"/>
    </source>
</evidence>
<name>A0A7M7J299_VARDE</name>
<evidence type="ECO:0000313" key="3">
    <source>
        <dbReference type="EnsemblMetazoa" id="XP_022645770"/>
    </source>
</evidence>
<reference evidence="3" key="1">
    <citation type="submission" date="2021-01" db="UniProtKB">
        <authorList>
            <consortium name="EnsemblMetazoa"/>
        </authorList>
    </citation>
    <scope>IDENTIFICATION</scope>
</reference>
<protein>
    <recommendedName>
        <fullName evidence="2">t-SNARE coiled-coil homology domain-containing protein</fullName>
    </recommendedName>
</protein>
<dbReference type="RefSeq" id="XP_022645770.1">
    <property type="nucleotide sequence ID" value="XM_022790035.1"/>
</dbReference>
<evidence type="ECO:0000259" key="2">
    <source>
        <dbReference type="PROSITE" id="PS50192"/>
    </source>
</evidence>
<feature type="transmembrane region" description="Helical" evidence="1">
    <location>
        <begin position="221"/>
        <end position="239"/>
    </location>
</feature>
<evidence type="ECO:0000313" key="4">
    <source>
        <dbReference type="Proteomes" id="UP000594260"/>
    </source>
</evidence>
<dbReference type="SUPFAM" id="SSF58038">
    <property type="entry name" value="SNARE fusion complex"/>
    <property type="match status" value="1"/>
</dbReference>
<organism evidence="3 4">
    <name type="scientific">Varroa destructor</name>
    <name type="common">Honeybee mite</name>
    <dbReference type="NCBI Taxonomy" id="109461"/>
    <lineage>
        <taxon>Eukaryota</taxon>
        <taxon>Metazoa</taxon>
        <taxon>Ecdysozoa</taxon>
        <taxon>Arthropoda</taxon>
        <taxon>Chelicerata</taxon>
        <taxon>Arachnida</taxon>
        <taxon>Acari</taxon>
        <taxon>Parasitiformes</taxon>
        <taxon>Mesostigmata</taxon>
        <taxon>Gamasina</taxon>
        <taxon>Dermanyssoidea</taxon>
        <taxon>Varroidae</taxon>
        <taxon>Varroa</taxon>
    </lineage>
</organism>
<dbReference type="GeneID" id="111243841"/>